<protein>
    <submittedName>
        <fullName evidence="10">PspC domain-containing protein</fullName>
    </submittedName>
</protein>
<keyword evidence="3 8" id="KW-0812">Transmembrane</keyword>
<dbReference type="Proteomes" id="UP000502248">
    <property type="component" value="Chromosome"/>
</dbReference>
<evidence type="ECO:0000259" key="9">
    <source>
        <dbReference type="Pfam" id="PF04024"/>
    </source>
</evidence>
<keyword evidence="6" id="KW-0175">Coiled coil</keyword>
<sequence length="170" mass="18325">MKKLYRSTRDRKLFGVCGGLADYLGVDATLLRILLIIVAVFSAGSVIVVYIIAGFVIPREPHYGGGYGANPFDQGWRGGQEPPQSQYQYGNQGWNPNPNSYPGAGSAAGTGYPPTGGSRPGPSVNTPPSSARPSQGIDAMMEDIEKKSMQREIEELKARISKFEKQSKGE</sequence>
<feature type="compositionally biased region" description="Polar residues" evidence="7">
    <location>
        <begin position="82"/>
        <end position="100"/>
    </location>
</feature>
<keyword evidence="5 8" id="KW-0472">Membrane</keyword>
<dbReference type="KEGG" id="cheb:HH215_14450"/>
<comment type="subcellular location">
    <subcellularLocation>
        <location evidence="1">Cell membrane</location>
        <topology evidence="1">Single-pass membrane protein</topology>
    </subcellularLocation>
</comment>
<evidence type="ECO:0000256" key="5">
    <source>
        <dbReference type="ARBA" id="ARBA00023136"/>
    </source>
</evidence>
<keyword evidence="11" id="KW-1185">Reference proteome</keyword>
<dbReference type="PANTHER" id="PTHR33885:SF3">
    <property type="entry name" value="PHAGE SHOCK PROTEIN C"/>
    <property type="match status" value="1"/>
</dbReference>
<evidence type="ECO:0000313" key="10">
    <source>
        <dbReference type="EMBL" id="QJD84271.1"/>
    </source>
</evidence>
<dbReference type="GO" id="GO:0005886">
    <property type="term" value="C:plasma membrane"/>
    <property type="evidence" value="ECO:0007669"/>
    <property type="project" value="UniProtKB-SubCell"/>
</dbReference>
<evidence type="ECO:0000256" key="3">
    <source>
        <dbReference type="ARBA" id="ARBA00022692"/>
    </source>
</evidence>
<evidence type="ECO:0000256" key="1">
    <source>
        <dbReference type="ARBA" id="ARBA00004162"/>
    </source>
</evidence>
<accession>A0A7Z2VJQ9</accession>
<gene>
    <name evidence="10" type="ORF">HH215_14450</name>
</gene>
<dbReference type="Pfam" id="PF04024">
    <property type="entry name" value="PspC"/>
    <property type="match status" value="1"/>
</dbReference>
<keyword evidence="4 8" id="KW-1133">Transmembrane helix</keyword>
<dbReference type="PANTHER" id="PTHR33885">
    <property type="entry name" value="PHAGE SHOCK PROTEIN C"/>
    <property type="match status" value="1"/>
</dbReference>
<evidence type="ECO:0000256" key="6">
    <source>
        <dbReference type="SAM" id="Coils"/>
    </source>
</evidence>
<reference evidence="10 11" key="1">
    <citation type="submission" date="2020-04" db="EMBL/GenBank/DDBJ databases">
        <title>Genome sequencing of novel species.</title>
        <authorList>
            <person name="Heo J."/>
            <person name="Kim S.-J."/>
            <person name="Kim J.-S."/>
            <person name="Hong S.-B."/>
            <person name="Kwon S.-W."/>
        </authorList>
    </citation>
    <scope>NUCLEOTIDE SEQUENCE [LARGE SCALE GENOMIC DNA]</scope>
    <source>
        <strain evidence="10 11">MFER-1</strain>
    </source>
</reference>
<dbReference type="EMBL" id="CP051680">
    <property type="protein sequence ID" value="QJD84271.1"/>
    <property type="molecule type" value="Genomic_DNA"/>
</dbReference>
<feature type="region of interest" description="Disordered" evidence="7">
    <location>
        <begin position="71"/>
        <end position="139"/>
    </location>
</feature>
<evidence type="ECO:0000256" key="7">
    <source>
        <dbReference type="SAM" id="MobiDB-lite"/>
    </source>
</evidence>
<evidence type="ECO:0000256" key="8">
    <source>
        <dbReference type="SAM" id="Phobius"/>
    </source>
</evidence>
<dbReference type="AlphaFoldDB" id="A0A7Z2VJQ9"/>
<name>A0A7Z2VJQ9_9BACL</name>
<evidence type="ECO:0000256" key="2">
    <source>
        <dbReference type="ARBA" id="ARBA00022475"/>
    </source>
</evidence>
<evidence type="ECO:0000256" key="4">
    <source>
        <dbReference type="ARBA" id="ARBA00022989"/>
    </source>
</evidence>
<feature type="coiled-coil region" evidence="6">
    <location>
        <begin position="139"/>
        <end position="166"/>
    </location>
</feature>
<keyword evidence="2" id="KW-1003">Cell membrane</keyword>
<feature type="compositionally biased region" description="Polar residues" evidence="7">
    <location>
        <begin position="123"/>
        <end position="133"/>
    </location>
</feature>
<organism evidence="10 11">
    <name type="scientific">Cohnella herbarum</name>
    <dbReference type="NCBI Taxonomy" id="2728023"/>
    <lineage>
        <taxon>Bacteria</taxon>
        <taxon>Bacillati</taxon>
        <taxon>Bacillota</taxon>
        <taxon>Bacilli</taxon>
        <taxon>Bacillales</taxon>
        <taxon>Paenibacillaceae</taxon>
        <taxon>Cohnella</taxon>
    </lineage>
</organism>
<dbReference type="InterPro" id="IPR052027">
    <property type="entry name" value="PspC"/>
</dbReference>
<proteinExistence type="predicted"/>
<evidence type="ECO:0000313" key="11">
    <source>
        <dbReference type="Proteomes" id="UP000502248"/>
    </source>
</evidence>
<dbReference type="InterPro" id="IPR007168">
    <property type="entry name" value="Phageshock_PspC_N"/>
</dbReference>
<feature type="transmembrane region" description="Helical" evidence="8">
    <location>
        <begin position="33"/>
        <end position="57"/>
    </location>
</feature>
<dbReference type="RefSeq" id="WP_169280555.1">
    <property type="nucleotide sequence ID" value="NZ_CP051680.1"/>
</dbReference>
<feature type="domain" description="Phage shock protein PspC N-terminal" evidence="9">
    <location>
        <begin position="2"/>
        <end position="60"/>
    </location>
</feature>